<dbReference type="RefSeq" id="WP_034874010.1">
    <property type="nucleotide sequence ID" value="NZ_JOKG01000002.1"/>
</dbReference>
<sequence length="902" mass="104394">MDYKEIQADEIVQALLNDSRFDFEDKGEYLRKGKCPNPKCGKKMLFVRKKQPWNVKCSREGNCQYEETTRNLLPELFENYSKRFPKTEENPQATADAYLSQNRHFDLARIRSWYSQEAWRNPETGEYCDTIRFYLDEKKTRYWERLIDKTKGDGQKANFGGMRKKDGSIYKGDAWLPPGVSINRKDEVWIVEGIFHATALHHVGKKAAGAFSCNNFPENLIKENKGKGITWILALDNEPGGLRYTKKHVEKLKKMGESFKVALTPPESESGDWDDLYRVKKLDDKFFDLCFHSGHMFMAESPEDKAYYHHLRTKMRKFVLDYRSAIYGFTVGSDVDDALSGKKNKKKDEDEEAIKLDSEEGKEAFIDNVELDQICNCKPDFLYQQVDDILGERRYVFNFDYSNGSPSELVEFKGSVLESPSSFNKGLLLDSSGGSFDGNARQLKFLRDGWLNRRMKRVTSLPFLGYDRDVNAWIFQDHAFQNGKKLNLNKQGYFDLPDKGIKTSLKSVRIHTGGEHKTDWILDFLTAFHWQGLSLLAFFLGSLFVQQIRKQQKSWPFMEYTGDPGAGKSTVLEFCWSLLGREDYEGFDLNDATPAGLRRTFSNVSNMPVVLIESERTAPDYKDTAKKGGVDFERFKKLYNGRGTGTLGVARRNNEVEEHLFQASLIISQNNEVDGSDALLQRIVHCHVDKKHHRPGTKDIASRLASMPTEELSGFLDEALRNEAKILDKYFKAFAECEDRFANNGNLKDERVIKCHSQIAAMGYALQILFPALTDQHVQMLEAYLFERAHSREDRLADDHPLVQSFWDQYEFINHTKYNGMEEGIYDDFVNHSKNPDLIAINFEHFKKIADMHRQERLDFRELRKLLPNSQRYAFKGKHVAVDSRLMGRTTKCWVFTKERKR</sequence>
<keyword evidence="2" id="KW-1185">Reference proteome</keyword>
<dbReference type="CDD" id="cd01029">
    <property type="entry name" value="TOPRIM_primases"/>
    <property type="match status" value="1"/>
</dbReference>
<dbReference type="AlphaFoldDB" id="A0A081N707"/>
<evidence type="ECO:0000313" key="2">
    <source>
        <dbReference type="Proteomes" id="UP000028006"/>
    </source>
</evidence>
<evidence type="ECO:0008006" key="3">
    <source>
        <dbReference type="Google" id="ProtNLM"/>
    </source>
</evidence>
<dbReference type="Pfam" id="PF13155">
    <property type="entry name" value="Toprim_2"/>
    <property type="match status" value="1"/>
</dbReference>
<name>A0A081N707_9GAMM</name>
<proteinExistence type="predicted"/>
<accession>A0A081N707</accession>
<dbReference type="Gene3D" id="3.40.1360.10">
    <property type="match status" value="1"/>
</dbReference>
<evidence type="ECO:0000313" key="1">
    <source>
        <dbReference type="EMBL" id="KEQ14230.1"/>
    </source>
</evidence>
<dbReference type="EMBL" id="JOKG01000002">
    <property type="protein sequence ID" value="KEQ14230.1"/>
    <property type="molecule type" value="Genomic_DNA"/>
</dbReference>
<dbReference type="InterPro" id="IPR034154">
    <property type="entry name" value="TOPRIM_DnaG/twinkle"/>
</dbReference>
<dbReference type="eggNOG" id="COG0358">
    <property type="taxonomic scope" value="Bacteria"/>
</dbReference>
<comment type="caution">
    <text evidence="1">The sequence shown here is derived from an EMBL/GenBank/DDBJ whole genome shotgun (WGS) entry which is preliminary data.</text>
</comment>
<dbReference type="Proteomes" id="UP000028006">
    <property type="component" value="Unassembled WGS sequence"/>
</dbReference>
<reference evidence="1 2" key="1">
    <citation type="submission" date="2014-06" db="EMBL/GenBank/DDBJ databases">
        <title>Whole Genome Sequences of Three Symbiotic Endozoicomonas Bacteria.</title>
        <authorList>
            <person name="Neave M.J."/>
            <person name="Apprill A."/>
            <person name="Voolstra C.R."/>
        </authorList>
    </citation>
    <scope>NUCLEOTIDE SEQUENCE [LARGE SCALE GENOMIC DNA]</scope>
    <source>
        <strain evidence="1 2">LMG 24815</strain>
    </source>
</reference>
<protein>
    <recommendedName>
        <fullName evidence="3">Toprim domain-containing protein</fullName>
    </recommendedName>
</protein>
<gene>
    <name evidence="1" type="ORF">GZ77_07350</name>
</gene>
<organism evidence="1 2">
    <name type="scientific">Endozoicomonas montiporae</name>
    <dbReference type="NCBI Taxonomy" id="1027273"/>
    <lineage>
        <taxon>Bacteria</taxon>
        <taxon>Pseudomonadati</taxon>
        <taxon>Pseudomonadota</taxon>
        <taxon>Gammaproteobacteria</taxon>
        <taxon>Oceanospirillales</taxon>
        <taxon>Endozoicomonadaceae</taxon>
        <taxon>Endozoicomonas</taxon>
    </lineage>
</organism>